<evidence type="ECO:0000313" key="6">
    <source>
        <dbReference type="Proteomes" id="UP000295263"/>
    </source>
</evidence>
<dbReference type="Gene3D" id="3.40.50.720">
    <property type="entry name" value="NAD(P)-binding Rossmann-like Domain"/>
    <property type="match status" value="1"/>
</dbReference>
<sequence length="334" mass="37183">MDSSARPAKKVKWGIIAPGRIAHKFAGDLLLSNGSDIVAVASRNKQRADEFAKTYSINEVYDDYEALVQKSDCDIVYIASPHVFHKEQALSCIRAGKAVLCEKPVTLSARDFAEIQEAATQHQVFFMEAMWTRFFPVMEQVLAAIAEGKIGKVTLVQANFGFKAREDFADRLYDPGLGGGSLLDTGVYVLTLAQMVYQSLPQEIMTQAVMTPTGVDGTGSYLLRYGDRQLAMLSSSIITKTMNRAMIYGETGYIAIDNFWMPDKAIFSFADGREELIANKTVGCGYYYEIKDIERCLANGLRENPKRTLNDTRDVLSVMDSIRQTWGLVYPGEH</sequence>
<dbReference type="SUPFAM" id="SSF55347">
    <property type="entry name" value="Glyceraldehyde-3-phosphate dehydrogenase-like, C-terminal domain"/>
    <property type="match status" value="1"/>
</dbReference>
<protein>
    <submittedName>
        <fullName evidence="5">Dehydrogenase</fullName>
    </submittedName>
</protein>
<name>A0ABD7QRJ1_RAOOR</name>
<dbReference type="Gene3D" id="3.30.360.10">
    <property type="entry name" value="Dihydrodipicolinate Reductase, domain 2"/>
    <property type="match status" value="1"/>
</dbReference>
<evidence type="ECO:0000259" key="3">
    <source>
        <dbReference type="Pfam" id="PF01408"/>
    </source>
</evidence>
<dbReference type="Pfam" id="PF01408">
    <property type="entry name" value="GFO_IDH_MocA"/>
    <property type="match status" value="1"/>
</dbReference>
<dbReference type="InterPro" id="IPR055170">
    <property type="entry name" value="GFO_IDH_MocA-like_dom"/>
</dbReference>
<dbReference type="GO" id="GO:0016491">
    <property type="term" value="F:oxidoreductase activity"/>
    <property type="evidence" value="ECO:0007669"/>
    <property type="project" value="UniProtKB-KW"/>
</dbReference>
<dbReference type="EMBL" id="SLYQ01000001">
    <property type="protein sequence ID" value="TCQ77453.1"/>
    <property type="molecule type" value="Genomic_DNA"/>
</dbReference>
<dbReference type="InterPro" id="IPR036291">
    <property type="entry name" value="NAD(P)-bd_dom_sf"/>
</dbReference>
<feature type="domain" description="Gfo/Idh/MocA-like oxidoreductase N-terminal" evidence="3">
    <location>
        <begin position="12"/>
        <end position="127"/>
    </location>
</feature>
<evidence type="ECO:0000256" key="1">
    <source>
        <dbReference type="ARBA" id="ARBA00010928"/>
    </source>
</evidence>
<dbReference type="RefSeq" id="WP_165972963.1">
    <property type="nucleotide sequence ID" value="NZ_SLYQ01000001.1"/>
</dbReference>
<feature type="domain" description="GFO/IDH/MocA-like oxidoreductase" evidence="4">
    <location>
        <begin position="140"/>
        <end position="254"/>
    </location>
</feature>
<comment type="caution">
    <text evidence="5">The sequence shown here is derived from an EMBL/GenBank/DDBJ whole genome shotgun (WGS) entry which is preliminary data.</text>
</comment>
<dbReference type="SUPFAM" id="SSF51735">
    <property type="entry name" value="NAD(P)-binding Rossmann-fold domains"/>
    <property type="match status" value="1"/>
</dbReference>
<dbReference type="AlphaFoldDB" id="A0ABD7QRJ1"/>
<dbReference type="InterPro" id="IPR050984">
    <property type="entry name" value="Gfo/Idh/MocA_domain"/>
</dbReference>
<dbReference type="PANTHER" id="PTHR22604:SF105">
    <property type="entry name" value="TRANS-1,2-DIHYDROBENZENE-1,2-DIOL DEHYDROGENASE"/>
    <property type="match status" value="1"/>
</dbReference>
<evidence type="ECO:0000313" key="5">
    <source>
        <dbReference type="EMBL" id="TCQ77453.1"/>
    </source>
</evidence>
<proteinExistence type="inferred from homology"/>
<keyword evidence="2" id="KW-0560">Oxidoreductase</keyword>
<dbReference type="InterPro" id="IPR000683">
    <property type="entry name" value="Gfo/Idh/MocA-like_OxRdtase_N"/>
</dbReference>
<evidence type="ECO:0000256" key="2">
    <source>
        <dbReference type="ARBA" id="ARBA00023002"/>
    </source>
</evidence>
<dbReference type="Pfam" id="PF22725">
    <property type="entry name" value="GFO_IDH_MocA_C3"/>
    <property type="match status" value="1"/>
</dbReference>
<organism evidence="5 6">
    <name type="scientific">Raoultella ornithinolytica</name>
    <name type="common">Klebsiella ornithinolytica</name>
    <dbReference type="NCBI Taxonomy" id="54291"/>
    <lineage>
        <taxon>Bacteria</taxon>
        <taxon>Pseudomonadati</taxon>
        <taxon>Pseudomonadota</taxon>
        <taxon>Gammaproteobacteria</taxon>
        <taxon>Enterobacterales</taxon>
        <taxon>Enterobacteriaceae</taxon>
        <taxon>Klebsiella/Raoultella group</taxon>
        <taxon>Raoultella</taxon>
    </lineage>
</organism>
<reference evidence="5 6" key="1">
    <citation type="submission" date="2019-03" db="EMBL/GenBank/DDBJ databases">
        <title>Genomic analyses of the natural microbiome of Caenorhabditis elegans.</title>
        <authorList>
            <person name="Samuel B."/>
        </authorList>
    </citation>
    <scope>NUCLEOTIDE SEQUENCE [LARGE SCALE GENOMIC DNA]</scope>
    <source>
        <strain evidence="5 6">JUb54</strain>
    </source>
</reference>
<comment type="similarity">
    <text evidence="1">Belongs to the Gfo/Idh/MocA family.</text>
</comment>
<dbReference type="Proteomes" id="UP000295263">
    <property type="component" value="Unassembled WGS sequence"/>
</dbReference>
<accession>A0ABD7QRJ1</accession>
<evidence type="ECO:0000259" key="4">
    <source>
        <dbReference type="Pfam" id="PF22725"/>
    </source>
</evidence>
<gene>
    <name evidence="5" type="ORF">EC841_1011275</name>
</gene>
<dbReference type="PANTHER" id="PTHR22604">
    <property type="entry name" value="OXIDOREDUCTASES"/>
    <property type="match status" value="1"/>
</dbReference>